<accession>A0ABD3W0T3</accession>
<dbReference type="Proteomes" id="UP001634394">
    <property type="component" value="Unassembled WGS sequence"/>
</dbReference>
<comment type="subcellular location">
    <subcellularLocation>
        <location evidence="1">Golgi apparatus membrane</location>
        <topology evidence="1">Peripheral membrane protein</topology>
    </subcellularLocation>
</comment>
<dbReference type="AlphaFoldDB" id="A0ABD3W0T3"/>
<reference evidence="8 9" key="1">
    <citation type="submission" date="2024-11" db="EMBL/GenBank/DDBJ databases">
        <title>Chromosome-level genome assembly of the freshwater bivalve Anodonta woodiana.</title>
        <authorList>
            <person name="Chen X."/>
        </authorList>
    </citation>
    <scope>NUCLEOTIDE SEQUENCE [LARGE SCALE GENOMIC DNA]</scope>
    <source>
        <strain evidence="8">MN2024</strain>
        <tissue evidence="8">Gills</tissue>
    </source>
</reference>
<keyword evidence="9" id="KW-1185">Reference proteome</keyword>
<evidence type="ECO:0000256" key="4">
    <source>
        <dbReference type="ARBA" id="ARBA00022448"/>
    </source>
</evidence>
<protein>
    <recommendedName>
        <fullName evidence="3">Conserved oligomeric Golgi complex subunit 1</fullName>
    </recommendedName>
</protein>
<proteinExistence type="inferred from homology"/>
<evidence type="ECO:0000313" key="8">
    <source>
        <dbReference type="EMBL" id="KAL3866853.1"/>
    </source>
</evidence>
<sequence length="962" mass="108850">MFEKFTVDEIRKIEKRTRAEIERKKEDLRTMVGERYRDLIEAADTISEMKKSSQNVMTSVCKIEDQCNQLKQNQMVKGSSLQQKKKTELEQRRKEETKFYGTASQIKLLLDMPERIWSALESQDYLTASRLFLLSRHINTSLQLHSQHSSDFLYWFPVVSKQWAAISHFRSTILQGCRGLLKVATTSDQKIADCLCSILLLEDSNPRQVFNELLLARTSAIQQLFHSGVHQSGSIKEQVCVVVQLITTTLHQIHAVFYSSTALAGQGEEPTDLLLKVLTKVTTQKQHESGLLDLQTSVSFKCLPMSVRDFCPSLRAAASSVTIKQLQENCQQWIQTCTVDVKNGVGKLLSFVNTVKRLADIRDTVWEQLSQDPNLFKWDEVCQRVLDRSLSVWTDLLRPLFYDRVKSLIQYHLDTTAELTKRQVAKVVTEMASVADGSMKIEFDLSSYIWSESPSDIPSSTAWSAAASYGLLEAGGLMMKAKAYTPIVQSLCKSFDEKMKTLQEDTNYYLVPAEGQAATEKSGLFNKYADTASFLLYIQTSCAGAINEIMKYLDNQLQLWKKSFMEVAHRETNEITEKKVLMVGRLCSALCDLTPNLQQCMGVNLQRNLSKKDLTRSGNSSKSSENQAWEELRAKLLRCQQEAYRIWVDHLAGIVMKECEQASLAKNEKEIIGSCTKWDEVSIEEETEDGKRISSKIYVPMQASWHLQSLLFRLCQEVNHVGGHAIGRSTLQLLIYHVSDKLMAMYEKILTEHKSAKSNLPRLNQRRALQLLFDLKFILQVIPRKDEIKGSQAYHERAQKCLSRLEEIVDPFDLDVFAPYIQSHLLKQSQRCSVLLGSLTSLDKLAMYSSTPRTTSSGQQEQHNILMLSSCQNRFPLLPLSSQPSQSFLPQPVISQTMLKLQPLESSGMSLTVQAAAVLPQPSQQKLQGSSSFYDKLGTGFGSMSELSSWFSNIGSKSKTDG</sequence>
<keyword evidence="7" id="KW-0472">Membrane</keyword>
<keyword evidence="5" id="KW-0653">Protein transport</keyword>
<keyword evidence="4" id="KW-0813">Transport</keyword>
<evidence type="ECO:0000256" key="5">
    <source>
        <dbReference type="ARBA" id="ARBA00022927"/>
    </source>
</evidence>
<organism evidence="8 9">
    <name type="scientific">Sinanodonta woodiana</name>
    <name type="common">Chinese pond mussel</name>
    <name type="synonym">Anodonta woodiana</name>
    <dbReference type="NCBI Taxonomy" id="1069815"/>
    <lineage>
        <taxon>Eukaryota</taxon>
        <taxon>Metazoa</taxon>
        <taxon>Spiralia</taxon>
        <taxon>Lophotrochozoa</taxon>
        <taxon>Mollusca</taxon>
        <taxon>Bivalvia</taxon>
        <taxon>Autobranchia</taxon>
        <taxon>Heteroconchia</taxon>
        <taxon>Palaeoheterodonta</taxon>
        <taxon>Unionida</taxon>
        <taxon>Unionoidea</taxon>
        <taxon>Unionidae</taxon>
        <taxon>Unioninae</taxon>
        <taxon>Sinanodonta</taxon>
    </lineage>
</organism>
<dbReference type="InterPro" id="IPR033370">
    <property type="entry name" value="COG1"/>
</dbReference>
<dbReference type="Pfam" id="PF08700">
    <property type="entry name" value="VPS51_Exo84_N"/>
    <property type="match status" value="1"/>
</dbReference>
<dbReference type="GO" id="GO:0015031">
    <property type="term" value="P:protein transport"/>
    <property type="evidence" value="ECO:0007669"/>
    <property type="project" value="UniProtKB-KW"/>
</dbReference>
<evidence type="ECO:0000256" key="6">
    <source>
        <dbReference type="ARBA" id="ARBA00023034"/>
    </source>
</evidence>
<comment type="similarity">
    <text evidence="2">Belongs to the COG1 family.</text>
</comment>
<evidence type="ECO:0000256" key="3">
    <source>
        <dbReference type="ARBA" id="ARBA00020978"/>
    </source>
</evidence>
<evidence type="ECO:0000256" key="2">
    <source>
        <dbReference type="ARBA" id="ARBA00006653"/>
    </source>
</evidence>
<keyword evidence="6" id="KW-0333">Golgi apparatus</keyword>
<evidence type="ECO:0000256" key="7">
    <source>
        <dbReference type="ARBA" id="ARBA00023136"/>
    </source>
</evidence>
<gene>
    <name evidence="8" type="ORF">ACJMK2_044112</name>
</gene>
<dbReference type="EMBL" id="JBJQND010000009">
    <property type="protein sequence ID" value="KAL3866853.1"/>
    <property type="molecule type" value="Genomic_DNA"/>
</dbReference>
<evidence type="ECO:0000313" key="9">
    <source>
        <dbReference type="Proteomes" id="UP001634394"/>
    </source>
</evidence>
<dbReference type="PANTHER" id="PTHR31658">
    <property type="entry name" value="CONSERVED OLIGOMERIC GOLGI COMPLEX SUBUNIT 1"/>
    <property type="match status" value="1"/>
</dbReference>
<dbReference type="GO" id="GO:0000139">
    <property type="term" value="C:Golgi membrane"/>
    <property type="evidence" value="ECO:0007669"/>
    <property type="project" value="UniProtKB-SubCell"/>
</dbReference>
<name>A0ABD3W0T3_SINWO</name>
<dbReference type="PANTHER" id="PTHR31658:SF0">
    <property type="entry name" value="CONSERVED OLIGOMERIC GOLGI COMPLEX SUBUNIT 1"/>
    <property type="match status" value="1"/>
</dbReference>
<comment type="caution">
    <text evidence="8">The sequence shown here is derived from an EMBL/GenBank/DDBJ whole genome shotgun (WGS) entry which is preliminary data.</text>
</comment>
<evidence type="ECO:0000256" key="1">
    <source>
        <dbReference type="ARBA" id="ARBA00004395"/>
    </source>
</evidence>